<proteinExistence type="predicted"/>
<protein>
    <submittedName>
        <fullName evidence="4">TetR/AcrR family transcriptional regulator</fullName>
    </submittedName>
</protein>
<evidence type="ECO:0000313" key="5">
    <source>
        <dbReference type="Proteomes" id="UP001478817"/>
    </source>
</evidence>
<evidence type="ECO:0000313" key="4">
    <source>
        <dbReference type="EMBL" id="MEQ2637853.1"/>
    </source>
</evidence>
<dbReference type="InterPro" id="IPR001647">
    <property type="entry name" value="HTH_TetR"/>
</dbReference>
<dbReference type="PANTHER" id="PTHR43479">
    <property type="entry name" value="ACREF/ENVCD OPERON REPRESSOR-RELATED"/>
    <property type="match status" value="1"/>
</dbReference>
<dbReference type="Pfam" id="PF14278">
    <property type="entry name" value="TetR_C_8"/>
    <property type="match status" value="1"/>
</dbReference>
<dbReference type="InterPro" id="IPR009057">
    <property type="entry name" value="Homeodomain-like_sf"/>
</dbReference>
<dbReference type="SUPFAM" id="SSF46689">
    <property type="entry name" value="Homeodomain-like"/>
    <property type="match status" value="1"/>
</dbReference>
<dbReference type="InterPro" id="IPR050624">
    <property type="entry name" value="HTH-type_Tx_Regulator"/>
</dbReference>
<name>A0ABV1IG30_9ACTN</name>
<dbReference type="EMBL" id="JBBNGS010000009">
    <property type="protein sequence ID" value="MEQ2637853.1"/>
    <property type="molecule type" value="Genomic_DNA"/>
</dbReference>
<dbReference type="Gene3D" id="1.10.357.10">
    <property type="entry name" value="Tetracycline Repressor, domain 2"/>
    <property type="match status" value="1"/>
</dbReference>
<organism evidence="4 5">
    <name type="scientific">Paratractidigestivibacter faecalis</name>
    <dbReference type="NCBI Taxonomy" id="2292441"/>
    <lineage>
        <taxon>Bacteria</taxon>
        <taxon>Bacillati</taxon>
        <taxon>Actinomycetota</taxon>
        <taxon>Coriobacteriia</taxon>
        <taxon>Coriobacteriales</taxon>
        <taxon>Atopobiaceae</taxon>
        <taxon>Paratractidigestivibacter</taxon>
    </lineage>
</organism>
<keyword evidence="1 2" id="KW-0238">DNA-binding</keyword>
<sequence>MADAAATRKAIQKAVVDAMEAKPVTEITITEICAACGIARSTFYRYYDSVDDVLKKTGDELLAAIKRVSSLDKYDSSSAPMKPRQSDLARAQILKEYAPFILAATGYNGDPSFAKKAANLISEQFFETAGDHLRHQPYGDFMIEFIKAGLFRTTDYWLRDHPEMSPEEYYGLQVQMLAKLGKLFSD</sequence>
<dbReference type="PANTHER" id="PTHR43479:SF11">
    <property type="entry name" value="ACREF_ENVCD OPERON REPRESSOR-RELATED"/>
    <property type="match status" value="1"/>
</dbReference>
<evidence type="ECO:0000259" key="3">
    <source>
        <dbReference type="PROSITE" id="PS50977"/>
    </source>
</evidence>
<reference evidence="4 5" key="1">
    <citation type="submission" date="2024-04" db="EMBL/GenBank/DDBJ databases">
        <title>Human intestinal bacterial collection.</title>
        <authorList>
            <person name="Pauvert C."/>
            <person name="Hitch T.C.A."/>
            <person name="Clavel T."/>
        </authorList>
    </citation>
    <scope>NUCLEOTIDE SEQUENCE [LARGE SCALE GENOMIC DNA]</scope>
    <source>
        <strain evidence="4 5">CLA-AA-H197</strain>
    </source>
</reference>
<dbReference type="RefSeq" id="WP_349182468.1">
    <property type="nucleotide sequence ID" value="NZ_JBBNGS010000009.1"/>
</dbReference>
<dbReference type="InterPro" id="IPR039532">
    <property type="entry name" value="TetR_C_Firmicutes"/>
</dbReference>
<dbReference type="Proteomes" id="UP001478817">
    <property type="component" value="Unassembled WGS sequence"/>
</dbReference>
<keyword evidence="5" id="KW-1185">Reference proteome</keyword>
<comment type="caution">
    <text evidence="4">The sequence shown here is derived from an EMBL/GenBank/DDBJ whole genome shotgun (WGS) entry which is preliminary data.</text>
</comment>
<dbReference type="PROSITE" id="PS50977">
    <property type="entry name" value="HTH_TETR_2"/>
    <property type="match status" value="1"/>
</dbReference>
<evidence type="ECO:0000256" key="2">
    <source>
        <dbReference type="PROSITE-ProRule" id="PRU00335"/>
    </source>
</evidence>
<gene>
    <name evidence="4" type="ORF">AAAT05_05785</name>
</gene>
<feature type="DNA-binding region" description="H-T-H motif" evidence="2">
    <location>
        <begin position="28"/>
        <end position="47"/>
    </location>
</feature>
<feature type="domain" description="HTH tetR-type" evidence="3">
    <location>
        <begin position="5"/>
        <end position="65"/>
    </location>
</feature>
<evidence type="ECO:0000256" key="1">
    <source>
        <dbReference type="ARBA" id="ARBA00023125"/>
    </source>
</evidence>
<accession>A0ABV1IG30</accession>